<dbReference type="InterPro" id="IPR006075">
    <property type="entry name" value="Asn/Gln-tRNA_Trfase_suB/E_cat"/>
</dbReference>
<keyword evidence="14" id="KW-1185">Reference proteome</keyword>
<reference evidence="13 14" key="1">
    <citation type="submission" date="2018-02" db="EMBL/GenBank/DDBJ databases">
        <title>Genomic Encyclopedia of Archaeal and Bacterial Type Strains, Phase II (KMG-II): from individual species to whole genera.</title>
        <authorList>
            <person name="Goeker M."/>
        </authorList>
    </citation>
    <scope>NUCLEOTIDE SEQUENCE [LARGE SCALE GENOMIC DNA]</scope>
    <source>
        <strain evidence="13 14">DSM 29526</strain>
    </source>
</reference>
<dbReference type="EC" id="6.3.5.-" evidence="11"/>
<dbReference type="Pfam" id="PF02637">
    <property type="entry name" value="GatB_Yqey"/>
    <property type="match status" value="1"/>
</dbReference>
<dbReference type="InterPro" id="IPR018027">
    <property type="entry name" value="Asn/Gln_amidotransferase"/>
</dbReference>
<dbReference type="Proteomes" id="UP000237662">
    <property type="component" value="Unassembled WGS sequence"/>
</dbReference>
<name>A0A2S6I4J0_9BACT</name>
<evidence type="ECO:0000259" key="12">
    <source>
        <dbReference type="SMART" id="SM00845"/>
    </source>
</evidence>
<dbReference type="InterPro" id="IPR017959">
    <property type="entry name" value="Asn/Gln-tRNA_amidoTrfase_suB/E"/>
</dbReference>
<comment type="function">
    <text evidence="8 11">Allows the formation of correctly charged Asn-tRNA(Asn) or Gln-tRNA(Gln) through the transamidation of misacylated Asp-tRNA(Asn) or Glu-tRNA(Gln) in organisms which lack either or both of asparaginyl-tRNA or glutaminyl-tRNA synthetases. The reaction takes place in the presence of glutamine and ATP through an activated phospho-Asp-tRNA(Asn) or phospho-Glu-tRNA(Gln).</text>
</comment>
<gene>
    <name evidence="11" type="primary">gatB</name>
    <name evidence="13" type="ORF">CLV84_3004</name>
</gene>
<evidence type="ECO:0000256" key="8">
    <source>
        <dbReference type="ARBA" id="ARBA00024799"/>
    </source>
</evidence>
<proteinExistence type="inferred from homology"/>
<dbReference type="NCBIfam" id="TIGR00133">
    <property type="entry name" value="gatB"/>
    <property type="match status" value="1"/>
</dbReference>
<evidence type="ECO:0000256" key="7">
    <source>
        <dbReference type="ARBA" id="ARBA00022917"/>
    </source>
</evidence>
<dbReference type="Pfam" id="PF02934">
    <property type="entry name" value="GatB_N"/>
    <property type="match status" value="1"/>
</dbReference>
<feature type="domain" description="Asn/Gln amidotransferase" evidence="12">
    <location>
        <begin position="332"/>
        <end position="472"/>
    </location>
</feature>
<dbReference type="InterPro" id="IPR017958">
    <property type="entry name" value="Gln-tRNA_amidoTrfase_suB_CS"/>
</dbReference>
<dbReference type="PANTHER" id="PTHR11659">
    <property type="entry name" value="GLUTAMYL-TRNA GLN AMIDOTRANSFERASE SUBUNIT B MITOCHONDRIAL AND PROKARYOTIC PET112-RELATED"/>
    <property type="match status" value="1"/>
</dbReference>
<dbReference type="GO" id="GO:0050566">
    <property type="term" value="F:asparaginyl-tRNA synthase (glutamine-hydrolyzing) activity"/>
    <property type="evidence" value="ECO:0007669"/>
    <property type="project" value="RHEA"/>
</dbReference>
<dbReference type="GO" id="GO:0006412">
    <property type="term" value="P:translation"/>
    <property type="evidence" value="ECO:0007669"/>
    <property type="project" value="UniProtKB-UniRule"/>
</dbReference>
<evidence type="ECO:0000256" key="1">
    <source>
        <dbReference type="ARBA" id="ARBA00005306"/>
    </source>
</evidence>
<evidence type="ECO:0000256" key="5">
    <source>
        <dbReference type="ARBA" id="ARBA00022741"/>
    </source>
</evidence>
<dbReference type="SUPFAM" id="SSF55931">
    <property type="entry name" value="Glutamine synthetase/guanido kinase"/>
    <property type="match status" value="1"/>
</dbReference>
<keyword evidence="13" id="KW-0808">Transferase</keyword>
<dbReference type="InterPro" id="IPR003789">
    <property type="entry name" value="Asn/Gln_tRNA_amidoTrase-B-like"/>
</dbReference>
<dbReference type="SMART" id="SM00845">
    <property type="entry name" value="GatB_Yqey"/>
    <property type="match status" value="1"/>
</dbReference>
<dbReference type="RefSeq" id="WP_104420553.1">
    <property type="nucleotide sequence ID" value="NZ_PTJC01000006.1"/>
</dbReference>
<dbReference type="GO" id="GO:0005524">
    <property type="term" value="F:ATP binding"/>
    <property type="evidence" value="ECO:0007669"/>
    <property type="project" value="UniProtKB-KW"/>
</dbReference>
<comment type="subunit">
    <text evidence="2 11">Heterotrimer of A, B and C subunits.</text>
</comment>
<keyword evidence="5 11" id="KW-0547">Nucleotide-binding</keyword>
<evidence type="ECO:0000256" key="10">
    <source>
        <dbReference type="ARBA" id="ARBA00047913"/>
    </source>
</evidence>
<comment type="catalytic activity">
    <reaction evidence="10 11">
        <text>L-glutamyl-tRNA(Gln) + L-glutamine + ATP + H2O = L-glutaminyl-tRNA(Gln) + L-glutamate + ADP + phosphate + H(+)</text>
        <dbReference type="Rhea" id="RHEA:17521"/>
        <dbReference type="Rhea" id="RHEA-COMP:9681"/>
        <dbReference type="Rhea" id="RHEA-COMP:9684"/>
        <dbReference type="ChEBI" id="CHEBI:15377"/>
        <dbReference type="ChEBI" id="CHEBI:15378"/>
        <dbReference type="ChEBI" id="CHEBI:29985"/>
        <dbReference type="ChEBI" id="CHEBI:30616"/>
        <dbReference type="ChEBI" id="CHEBI:43474"/>
        <dbReference type="ChEBI" id="CHEBI:58359"/>
        <dbReference type="ChEBI" id="CHEBI:78520"/>
        <dbReference type="ChEBI" id="CHEBI:78521"/>
        <dbReference type="ChEBI" id="CHEBI:456216"/>
    </reaction>
</comment>
<dbReference type="Gene3D" id="1.10.10.410">
    <property type="match status" value="1"/>
</dbReference>
<organism evidence="13 14">
    <name type="scientific">Neolewinella xylanilytica</name>
    <dbReference type="NCBI Taxonomy" id="1514080"/>
    <lineage>
        <taxon>Bacteria</taxon>
        <taxon>Pseudomonadati</taxon>
        <taxon>Bacteroidota</taxon>
        <taxon>Saprospiria</taxon>
        <taxon>Saprospirales</taxon>
        <taxon>Lewinellaceae</taxon>
        <taxon>Neolewinella</taxon>
    </lineage>
</organism>
<evidence type="ECO:0000256" key="6">
    <source>
        <dbReference type="ARBA" id="ARBA00022840"/>
    </source>
</evidence>
<dbReference type="OrthoDB" id="9804078at2"/>
<keyword evidence="6 11" id="KW-0067">ATP-binding</keyword>
<evidence type="ECO:0000256" key="9">
    <source>
        <dbReference type="ARBA" id="ARBA00047380"/>
    </source>
</evidence>
<dbReference type="InterPro" id="IPR014746">
    <property type="entry name" value="Gln_synth/guanido_kin_cat_dom"/>
</dbReference>
<protein>
    <recommendedName>
        <fullName evidence="3 11">Aspartyl/glutamyl-tRNA(Asn/Gln) amidotransferase subunit B</fullName>
        <shortName evidence="11">Asp/Glu-ADT subunit B</shortName>
        <ecNumber evidence="11">6.3.5.-</ecNumber>
    </recommendedName>
</protein>
<dbReference type="NCBIfam" id="NF004014">
    <property type="entry name" value="PRK05477.1-4"/>
    <property type="match status" value="1"/>
</dbReference>
<accession>A0A2S6I4J0</accession>
<dbReference type="EMBL" id="PTJC01000006">
    <property type="protein sequence ID" value="PPK86087.1"/>
    <property type="molecule type" value="Genomic_DNA"/>
</dbReference>
<evidence type="ECO:0000256" key="11">
    <source>
        <dbReference type="HAMAP-Rule" id="MF_00121"/>
    </source>
</evidence>
<dbReference type="SUPFAM" id="SSF89095">
    <property type="entry name" value="GatB/YqeY motif"/>
    <property type="match status" value="1"/>
</dbReference>
<dbReference type="PANTHER" id="PTHR11659:SF4">
    <property type="entry name" value="ASPARTYL_GLUTAMYL-TRNA(GLN) AMIDOTRANSFERASE SUBUNIT B_E CATALYTIC DOMAIN-CONTAINING PROTEIN"/>
    <property type="match status" value="1"/>
</dbReference>
<dbReference type="AlphaFoldDB" id="A0A2S6I4J0"/>
<sequence>MTSSYETVIGLETHVQLSTESKAFCADRNAFGAEPNRHVSEISLGYPGTLPRLNEKQVEFAVKLGLALGSRINRRSTFDRKNYFYADLPKGYQITQDEQPICIGGELPLRIAGVARSVRIHHIHMEEDAGKSVHAEGAPYSQVDLNRAGTPLLEIVTEPDLRSAEEVDAFMSGMRQLVRWLGISDGNMEEGSLRCDVNVSVRPEQATEFGTRCEIKNMNSMRFARRAIAFESQRQIELLEKGESVVQQTRQFDAQSGTTSPLRDKENAHDYRYFPDPDLPPVVLTEAYVTELADQLGTLPWEAFDALAGMGLDADDAAILSEDRDRYVQFLPFAEASAAVTELAKLWVNRVLPHLNAGHELEVTPAQLVALQQLIRDGEVSAANAAGRLLPDLLERPGDPRERAESLGLIQNTDADYLGKLAREVIAANPGKVTAYRKGKKGLIGFFMGEVMKRSEGSAEPKETQAMLRNLLEGNNS</sequence>
<keyword evidence="4 11" id="KW-0436">Ligase</keyword>
<dbReference type="GO" id="GO:0016740">
    <property type="term" value="F:transferase activity"/>
    <property type="evidence" value="ECO:0007669"/>
    <property type="project" value="UniProtKB-KW"/>
</dbReference>
<comment type="caution">
    <text evidence="13">The sequence shown here is derived from an EMBL/GenBank/DDBJ whole genome shotgun (WGS) entry which is preliminary data.</text>
</comment>
<comment type="similarity">
    <text evidence="1 11">Belongs to the GatB/GatE family. GatB subfamily.</text>
</comment>
<dbReference type="InterPro" id="IPR023168">
    <property type="entry name" value="GatB_Yqey_C_2"/>
</dbReference>
<keyword evidence="7 11" id="KW-0648">Protein biosynthesis</keyword>
<dbReference type="HAMAP" id="MF_00121">
    <property type="entry name" value="GatB"/>
    <property type="match status" value="1"/>
</dbReference>
<evidence type="ECO:0000313" key="13">
    <source>
        <dbReference type="EMBL" id="PPK86087.1"/>
    </source>
</evidence>
<comment type="catalytic activity">
    <reaction evidence="9 11">
        <text>L-aspartyl-tRNA(Asn) + L-glutamine + ATP + H2O = L-asparaginyl-tRNA(Asn) + L-glutamate + ADP + phosphate + 2 H(+)</text>
        <dbReference type="Rhea" id="RHEA:14513"/>
        <dbReference type="Rhea" id="RHEA-COMP:9674"/>
        <dbReference type="Rhea" id="RHEA-COMP:9677"/>
        <dbReference type="ChEBI" id="CHEBI:15377"/>
        <dbReference type="ChEBI" id="CHEBI:15378"/>
        <dbReference type="ChEBI" id="CHEBI:29985"/>
        <dbReference type="ChEBI" id="CHEBI:30616"/>
        <dbReference type="ChEBI" id="CHEBI:43474"/>
        <dbReference type="ChEBI" id="CHEBI:58359"/>
        <dbReference type="ChEBI" id="CHEBI:78515"/>
        <dbReference type="ChEBI" id="CHEBI:78516"/>
        <dbReference type="ChEBI" id="CHEBI:456216"/>
    </reaction>
</comment>
<dbReference type="GO" id="GO:0050567">
    <property type="term" value="F:glutaminyl-tRNA synthase (glutamine-hydrolyzing) activity"/>
    <property type="evidence" value="ECO:0007669"/>
    <property type="project" value="UniProtKB-UniRule"/>
</dbReference>
<dbReference type="PROSITE" id="PS01234">
    <property type="entry name" value="GATB"/>
    <property type="match status" value="1"/>
</dbReference>
<evidence type="ECO:0000256" key="2">
    <source>
        <dbReference type="ARBA" id="ARBA00011123"/>
    </source>
</evidence>
<evidence type="ECO:0000256" key="4">
    <source>
        <dbReference type="ARBA" id="ARBA00022598"/>
    </source>
</evidence>
<evidence type="ECO:0000256" key="3">
    <source>
        <dbReference type="ARBA" id="ARBA00016923"/>
    </source>
</evidence>
<dbReference type="InterPro" id="IPR004413">
    <property type="entry name" value="GatB"/>
</dbReference>
<evidence type="ECO:0000313" key="14">
    <source>
        <dbReference type="Proteomes" id="UP000237662"/>
    </source>
</evidence>
<dbReference type="NCBIfam" id="NF004012">
    <property type="entry name" value="PRK05477.1-2"/>
    <property type="match status" value="1"/>
</dbReference>